<name>A0A3G1A7F6_9CREN</name>
<dbReference type="InterPro" id="IPR003593">
    <property type="entry name" value="AAA+_ATPase"/>
</dbReference>
<organism evidence="6 7">
    <name type="scientific">Thermofilum adornatum 1505</name>
    <dbReference type="NCBI Taxonomy" id="697581"/>
    <lineage>
        <taxon>Archaea</taxon>
        <taxon>Thermoproteota</taxon>
        <taxon>Thermoprotei</taxon>
        <taxon>Thermofilales</taxon>
        <taxon>Thermofilaceae</taxon>
        <taxon>Thermofilum</taxon>
    </lineage>
</organism>
<accession>A0A3G1A7F6</accession>
<dbReference type="SMART" id="SM00382">
    <property type="entry name" value="AAA"/>
    <property type="match status" value="1"/>
</dbReference>
<dbReference type="GO" id="GO:0016887">
    <property type="term" value="F:ATP hydrolysis activity"/>
    <property type="evidence" value="ECO:0007669"/>
    <property type="project" value="InterPro"/>
</dbReference>
<feature type="domain" description="ABC transporter" evidence="5">
    <location>
        <begin position="33"/>
        <end position="275"/>
    </location>
</feature>
<dbReference type="CDD" id="cd03216">
    <property type="entry name" value="ABC_Carb_Monos_I"/>
    <property type="match status" value="1"/>
</dbReference>
<dbReference type="Pfam" id="PF00005">
    <property type="entry name" value="ABC_tran"/>
    <property type="match status" value="2"/>
</dbReference>
<dbReference type="InterPro" id="IPR027417">
    <property type="entry name" value="P-loop_NTPase"/>
</dbReference>
<dbReference type="EMBL" id="CP007493">
    <property type="protein sequence ID" value="AJB42045.1"/>
    <property type="molecule type" value="Genomic_DNA"/>
</dbReference>
<evidence type="ECO:0000256" key="4">
    <source>
        <dbReference type="ARBA" id="ARBA00022840"/>
    </source>
</evidence>
<dbReference type="InterPro" id="IPR003439">
    <property type="entry name" value="ABC_transporter-like_ATP-bd"/>
</dbReference>
<dbReference type="PROSITE" id="PS50893">
    <property type="entry name" value="ABC_TRANSPORTER_2"/>
    <property type="match status" value="2"/>
</dbReference>
<sequence length="547" mass="60310">MYALLFLSVIKKISTERINIRETMLLAMKEPYVVMKDIHKTYPDGTVALRGVDLEIYPGEILGLLGENGAGKSTLMKILSGFIKPTKGEIYVEGKRVKFSSSRDALARGIAMVHQVFTLVPNMTALENIILGTGKGSEGVLQALTPLDFDFGRRQIEELTSKLGLKIPLDTPVESLSLGERQRIEIIKALSRGTKVLILDEPTTFLTPMEVSELFNFVKRFKEQGGSVVFITHKIKEALEITDRIVVLRKGAVAGQLKTGDATPEKLAELMVGKEVDLEALTHLERMTITGETILKVEELWVNNDMGVPAVKGVSFEVRAGEVFGIAGVEGNGQNELIEAVTGLRKIEKGKVYLNGREVTNRSVIEMYKSGLSHIPGDRERYGLILDFTVMENSIIGRQWEPSFLKGSRIDWEKVRKYTEHLVARFNVVAPRIIAPAKSLSGGNRQKLLVGRELSRESSLIVAVHPTKGLDIASTLYVRELLLEARNAGKAVLLVSADLEEILQLSDRIAVMYEGKLVAQGKTSDFTLEEIGMLMGGVALQKAPKTT</sequence>
<keyword evidence="2" id="KW-0677">Repeat</keyword>
<dbReference type="AlphaFoldDB" id="A0A3G1A7F6"/>
<dbReference type="CDD" id="cd03215">
    <property type="entry name" value="ABC_Carb_Monos_II"/>
    <property type="match status" value="1"/>
</dbReference>
<keyword evidence="3" id="KW-0547">Nucleotide-binding</keyword>
<dbReference type="Proteomes" id="UP000266720">
    <property type="component" value="Chromosome"/>
</dbReference>
<reference evidence="7" key="1">
    <citation type="book" date="2010" name="EXTREMOPHILES" publisher="0:0-0">
        <title>Complete genome sequences of ten hyperthermophilic archaea reveal their metabolic capabilities and possible ecological roles.</title>
        <editorList>
            <person name="?"/>
        </editorList>
        <authorList>
            <person name="Ravin N.V."/>
            <person name="Mardanov A.V."/>
            <person name="Bonch-Osmolovskaya E.A."/>
            <person name="Skryabin K.G."/>
        </authorList>
    </citation>
    <scope>NUCLEOTIDE SEQUENCE [LARGE SCALE GENOMIC DNA]</scope>
    <source>
        <strain evidence="7">1505</strain>
    </source>
</reference>
<proteinExistence type="predicted"/>
<dbReference type="STRING" id="697581.TCARB_0995"/>
<evidence type="ECO:0000256" key="1">
    <source>
        <dbReference type="ARBA" id="ARBA00022448"/>
    </source>
</evidence>
<protein>
    <submittedName>
        <fullName evidence="6">ABC transporter ATPase</fullName>
    </submittedName>
</protein>
<dbReference type="PROSITE" id="PS00211">
    <property type="entry name" value="ABC_TRANSPORTER_1"/>
    <property type="match status" value="2"/>
</dbReference>
<dbReference type="InterPro" id="IPR050107">
    <property type="entry name" value="ABC_carbohydrate_import_ATPase"/>
</dbReference>
<evidence type="ECO:0000313" key="6">
    <source>
        <dbReference type="EMBL" id="AJB42045.1"/>
    </source>
</evidence>
<dbReference type="PANTHER" id="PTHR43790">
    <property type="entry name" value="CARBOHYDRATE TRANSPORT ATP-BINDING PROTEIN MG119-RELATED"/>
    <property type="match status" value="1"/>
</dbReference>
<evidence type="ECO:0000256" key="3">
    <source>
        <dbReference type="ARBA" id="ARBA00022741"/>
    </source>
</evidence>
<dbReference type="PANTHER" id="PTHR43790:SF9">
    <property type="entry name" value="GALACTOFURANOSE TRANSPORTER ATP-BINDING PROTEIN YTFR"/>
    <property type="match status" value="1"/>
</dbReference>
<evidence type="ECO:0000313" key="7">
    <source>
        <dbReference type="Proteomes" id="UP000266720"/>
    </source>
</evidence>
<keyword evidence="4" id="KW-0067">ATP-binding</keyword>
<dbReference type="InterPro" id="IPR017871">
    <property type="entry name" value="ABC_transporter-like_CS"/>
</dbReference>
<dbReference type="SUPFAM" id="SSF52540">
    <property type="entry name" value="P-loop containing nucleoside triphosphate hydrolases"/>
    <property type="match status" value="2"/>
</dbReference>
<keyword evidence="1" id="KW-0813">Transport</keyword>
<dbReference type="Gene3D" id="3.40.50.300">
    <property type="entry name" value="P-loop containing nucleotide triphosphate hydrolases"/>
    <property type="match status" value="2"/>
</dbReference>
<dbReference type="KEGG" id="tcb:TCARB_0995"/>
<gene>
    <name evidence="6" type="ORF">TCARB_0995</name>
</gene>
<dbReference type="GO" id="GO:0005524">
    <property type="term" value="F:ATP binding"/>
    <property type="evidence" value="ECO:0007669"/>
    <property type="project" value="UniProtKB-KW"/>
</dbReference>
<feature type="domain" description="ABC transporter" evidence="5">
    <location>
        <begin position="295"/>
        <end position="539"/>
    </location>
</feature>
<evidence type="ECO:0000259" key="5">
    <source>
        <dbReference type="PROSITE" id="PS50893"/>
    </source>
</evidence>
<evidence type="ECO:0000256" key="2">
    <source>
        <dbReference type="ARBA" id="ARBA00022737"/>
    </source>
</evidence>